<proteinExistence type="predicted"/>
<dbReference type="AlphaFoldDB" id="A0A2J6RSI1"/>
<keyword evidence="1" id="KW-0812">Transmembrane</keyword>
<evidence type="ECO:0000256" key="1">
    <source>
        <dbReference type="SAM" id="Phobius"/>
    </source>
</evidence>
<keyword evidence="1" id="KW-1133">Transmembrane helix</keyword>
<organism evidence="2 3">
    <name type="scientific">Hyaloscypha variabilis (strain UAMH 11265 / GT02V1 / F)</name>
    <name type="common">Meliniomyces variabilis</name>
    <dbReference type="NCBI Taxonomy" id="1149755"/>
    <lineage>
        <taxon>Eukaryota</taxon>
        <taxon>Fungi</taxon>
        <taxon>Dikarya</taxon>
        <taxon>Ascomycota</taxon>
        <taxon>Pezizomycotina</taxon>
        <taxon>Leotiomycetes</taxon>
        <taxon>Helotiales</taxon>
        <taxon>Hyaloscyphaceae</taxon>
        <taxon>Hyaloscypha</taxon>
        <taxon>Hyaloscypha variabilis</taxon>
    </lineage>
</organism>
<evidence type="ECO:0000313" key="3">
    <source>
        <dbReference type="Proteomes" id="UP000235786"/>
    </source>
</evidence>
<keyword evidence="3" id="KW-1185">Reference proteome</keyword>
<evidence type="ECO:0000313" key="2">
    <source>
        <dbReference type="EMBL" id="PMD41485.1"/>
    </source>
</evidence>
<sequence length="148" mass="16565">MVFVLSSCYPADPWLATAQSPFAGSQLDSTYEVPFSWNSWRAPQRGTPVYFVRSHSESVFMALDLRVLMSQKAGGSQLSQVRQRRKCNPFTAPLHLGPSAFCVFSFLFFFSSLPFGKGLSYLDAQRGVSGLEFLLSDNNPIRGSRRRP</sequence>
<keyword evidence="1" id="KW-0472">Membrane</keyword>
<dbReference type="Proteomes" id="UP000235786">
    <property type="component" value="Unassembled WGS sequence"/>
</dbReference>
<accession>A0A2J6RSI1</accession>
<name>A0A2J6RSI1_HYAVF</name>
<protein>
    <submittedName>
        <fullName evidence="2">Uncharacterized protein</fullName>
    </submittedName>
</protein>
<reference evidence="2 3" key="1">
    <citation type="submission" date="2016-04" db="EMBL/GenBank/DDBJ databases">
        <title>A degradative enzymes factory behind the ericoid mycorrhizal symbiosis.</title>
        <authorList>
            <consortium name="DOE Joint Genome Institute"/>
            <person name="Martino E."/>
            <person name="Morin E."/>
            <person name="Grelet G."/>
            <person name="Kuo A."/>
            <person name="Kohler A."/>
            <person name="Daghino S."/>
            <person name="Barry K."/>
            <person name="Choi C."/>
            <person name="Cichocki N."/>
            <person name="Clum A."/>
            <person name="Copeland A."/>
            <person name="Hainaut M."/>
            <person name="Haridas S."/>
            <person name="Labutti K."/>
            <person name="Lindquist E."/>
            <person name="Lipzen A."/>
            <person name="Khouja H.-R."/>
            <person name="Murat C."/>
            <person name="Ohm R."/>
            <person name="Olson A."/>
            <person name="Spatafora J."/>
            <person name="Veneault-Fourrey C."/>
            <person name="Henrissat B."/>
            <person name="Grigoriev I."/>
            <person name="Martin F."/>
            <person name="Perotto S."/>
        </authorList>
    </citation>
    <scope>NUCLEOTIDE SEQUENCE [LARGE SCALE GENOMIC DNA]</scope>
    <source>
        <strain evidence="2 3">F</strain>
    </source>
</reference>
<dbReference type="EMBL" id="KZ613944">
    <property type="protein sequence ID" value="PMD41485.1"/>
    <property type="molecule type" value="Genomic_DNA"/>
</dbReference>
<feature type="transmembrane region" description="Helical" evidence="1">
    <location>
        <begin position="92"/>
        <end position="113"/>
    </location>
</feature>
<gene>
    <name evidence="2" type="ORF">L207DRAFT_326737</name>
</gene>